<feature type="disulfide bond" evidence="8">
    <location>
        <begin position="126"/>
        <end position="160"/>
    </location>
</feature>
<dbReference type="Pfam" id="PF01549">
    <property type="entry name" value="ShK"/>
    <property type="match status" value="2"/>
</dbReference>
<dbReference type="InterPro" id="IPR037120">
    <property type="entry name" value="Haem_peroxidase_sf_animal"/>
</dbReference>
<evidence type="ECO:0000256" key="8">
    <source>
        <dbReference type="PROSITE-ProRule" id="PRU01005"/>
    </source>
</evidence>
<evidence type="ECO:0000256" key="9">
    <source>
        <dbReference type="SAM" id="MobiDB-lite"/>
    </source>
</evidence>
<evidence type="ECO:0000256" key="10">
    <source>
        <dbReference type="SAM" id="Phobius"/>
    </source>
</evidence>
<keyword evidence="10" id="KW-0812">Transmembrane</keyword>
<dbReference type="GO" id="GO:0140825">
    <property type="term" value="F:lactoperoxidase activity"/>
    <property type="evidence" value="ECO:0007669"/>
    <property type="project" value="UniProtKB-EC"/>
</dbReference>
<dbReference type="EC" id="1.11.1.7" evidence="2"/>
<evidence type="ECO:0000256" key="5">
    <source>
        <dbReference type="ARBA" id="ARBA00022729"/>
    </source>
</evidence>
<name>A0A0K0FIM2_STRVS</name>
<keyword evidence="12" id="KW-1185">Reference proteome</keyword>
<keyword evidence="3" id="KW-0575">Peroxidase</keyword>
<keyword evidence="5" id="KW-0732">Signal</keyword>
<evidence type="ECO:0000256" key="2">
    <source>
        <dbReference type="ARBA" id="ARBA00012313"/>
    </source>
</evidence>
<dbReference type="GO" id="GO:0020037">
    <property type="term" value="F:heme binding"/>
    <property type="evidence" value="ECO:0007669"/>
    <property type="project" value="InterPro"/>
</dbReference>
<protein>
    <recommendedName>
        <fullName evidence="2">peroxidase</fullName>
        <ecNumber evidence="2">1.11.1.7</ecNumber>
    </recommendedName>
</protein>
<evidence type="ECO:0000256" key="7">
    <source>
        <dbReference type="PIRSR" id="PIRSR619791-2"/>
    </source>
</evidence>
<evidence type="ECO:0000256" key="3">
    <source>
        <dbReference type="ARBA" id="ARBA00022559"/>
    </source>
</evidence>
<feature type="transmembrane region" description="Helical" evidence="10">
    <location>
        <begin position="14"/>
        <end position="35"/>
    </location>
</feature>
<dbReference type="FunFam" id="1.10.640.10:FF:000007">
    <property type="entry name" value="Peroxidase mlt-7"/>
    <property type="match status" value="1"/>
</dbReference>
<dbReference type="Gene3D" id="1.10.640.10">
    <property type="entry name" value="Haem peroxidase domain superfamily, animal type"/>
    <property type="match status" value="1"/>
</dbReference>
<dbReference type="SMART" id="SM00254">
    <property type="entry name" value="ShKT"/>
    <property type="match status" value="2"/>
</dbReference>
<feature type="binding site" description="axial binding residue" evidence="7">
    <location>
        <position position="525"/>
    </location>
    <ligand>
        <name>heme b</name>
        <dbReference type="ChEBI" id="CHEBI:60344"/>
    </ligand>
    <ligandPart>
        <name>Fe</name>
        <dbReference type="ChEBI" id="CHEBI:18248"/>
    </ligandPart>
</feature>
<dbReference type="InterPro" id="IPR010255">
    <property type="entry name" value="Haem_peroxidase_sf"/>
</dbReference>
<dbReference type="InterPro" id="IPR003582">
    <property type="entry name" value="ShKT_dom"/>
</dbReference>
<keyword evidence="3" id="KW-0560">Oxidoreductase</keyword>
<keyword evidence="7" id="KW-0349">Heme</keyword>
<evidence type="ECO:0000256" key="6">
    <source>
        <dbReference type="ARBA" id="ARBA00023157"/>
    </source>
</evidence>
<proteinExistence type="predicted"/>
<dbReference type="PROSITE" id="PS51670">
    <property type="entry name" value="SHKT"/>
    <property type="match status" value="2"/>
</dbReference>
<dbReference type="GO" id="GO:0046872">
    <property type="term" value="F:metal ion binding"/>
    <property type="evidence" value="ECO:0007669"/>
    <property type="project" value="UniProtKB-KW"/>
</dbReference>
<dbReference type="WBParaSite" id="SVE_0874200.1">
    <property type="protein sequence ID" value="SVE_0874200.1"/>
    <property type="gene ID" value="SVE_0874200"/>
</dbReference>
<dbReference type="PROSITE" id="PS50292">
    <property type="entry name" value="PEROXIDASE_3"/>
    <property type="match status" value="1"/>
</dbReference>
<keyword evidence="10" id="KW-1133">Transmembrane helix</keyword>
<organism evidence="12 13">
    <name type="scientific">Strongyloides venezuelensis</name>
    <name type="common">Threadworm</name>
    <dbReference type="NCBI Taxonomy" id="75913"/>
    <lineage>
        <taxon>Eukaryota</taxon>
        <taxon>Metazoa</taxon>
        <taxon>Ecdysozoa</taxon>
        <taxon>Nematoda</taxon>
        <taxon>Chromadorea</taxon>
        <taxon>Rhabditida</taxon>
        <taxon>Tylenchina</taxon>
        <taxon>Panagrolaimomorpha</taxon>
        <taxon>Strongyloidoidea</taxon>
        <taxon>Strongyloididae</taxon>
        <taxon>Strongyloides</taxon>
    </lineage>
</organism>
<dbReference type="PANTHER" id="PTHR11475:SF51">
    <property type="entry name" value="SHKT DOMAIN-CONTAINING PROTEIN"/>
    <property type="match status" value="1"/>
</dbReference>
<feature type="region of interest" description="Disordered" evidence="9">
    <location>
        <begin position="42"/>
        <end position="81"/>
    </location>
</feature>
<dbReference type="PANTHER" id="PTHR11475">
    <property type="entry name" value="OXIDASE/PEROXIDASE"/>
    <property type="match status" value="1"/>
</dbReference>
<dbReference type="PRINTS" id="PR00457">
    <property type="entry name" value="ANPEROXIDASE"/>
</dbReference>
<comment type="catalytic activity">
    <reaction evidence="1">
        <text>2 a phenolic donor + H2O2 = 2 a phenolic radical donor + 2 H2O</text>
        <dbReference type="Rhea" id="RHEA:56136"/>
        <dbReference type="ChEBI" id="CHEBI:15377"/>
        <dbReference type="ChEBI" id="CHEBI:16240"/>
        <dbReference type="ChEBI" id="CHEBI:139520"/>
        <dbReference type="ChEBI" id="CHEBI:139521"/>
        <dbReference type="EC" id="1.11.1.7"/>
    </reaction>
</comment>
<evidence type="ECO:0000256" key="1">
    <source>
        <dbReference type="ARBA" id="ARBA00000189"/>
    </source>
</evidence>
<keyword evidence="10" id="KW-0472">Membrane</keyword>
<feature type="disulfide bond" evidence="8">
    <location>
        <begin position="86"/>
        <end position="120"/>
    </location>
</feature>
<dbReference type="Pfam" id="PF03098">
    <property type="entry name" value="An_peroxidase"/>
    <property type="match status" value="1"/>
</dbReference>
<reference evidence="12" key="1">
    <citation type="submission" date="2014-07" db="EMBL/GenBank/DDBJ databases">
        <authorList>
            <person name="Martin A.A"/>
            <person name="De Silva N."/>
        </authorList>
    </citation>
    <scope>NUCLEOTIDE SEQUENCE</scope>
</reference>
<feature type="domain" description="ShKT" evidence="11">
    <location>
        <begin position="126"/>
        <end position="160"/>
    </location>
</feature>
<dbReference type="AlphaFoldDB" id="A0A0K0FIM2"/>
<evidence type="ECO:0000313" key="12">
    <source>
        <dbReference type="Proteomes" id="UP000035680"/>
    </source>
</evidence>
<accession>A0A0K0FIM2</accession>
<dbReference type="CDD" id="cd09823">
    <property type="entry name" value="peroxinectin_like"/>
    <property type="match status" value="1"/>
</dbReference>
<reference evidence="13" key="2">
    <citation type="submission" date="2015-08" db="UniProtKB">
        <authorList>
            <consortium name="WormBaseParasite"/>
        </authorList>
    </citation>
    <scope>IDENTIFICATION</scope>
</reference>
<keyword evidence="7" id="KW-0408">Iron</keyword>
<dbReference type="GO" id="GO:0006979">
    <property type="term" value="P:response to oxidative stress"/>
    <property type="evidence" value="ECO:0007669"/>
    <property type="project" value="InterPro"/>
</dbReference>
<dbReference type="Proteomes" id="UP000035680">
    <property type="component" value="Unassembled WGS sequence"/>
</dbReference>
<dbReference type="GO" id="GO:0005615">
    <property type="term" value="C:extracellular space"/>
    <property type="evidence" value="ECO:0007669"/>
    <property type="project" value="TreeGrafter"/>
</dbReference>
<dbReference type="InterPro" id="IPR019791">
    <property type="entry name" value="Haem_peroxidase_animal"/>
</dbReference>
<sequence length="755" mass="84347">MALIVSHLYFTKKIIYIILIICLINLSTKNIYAAINSPSTNDISDEGSGEGSRVNGAPASSPDDIAEKETSNNEKDEKDENTEGLCVDKHDLCKFWSNIGECQSNKDWMAKNCPISCNLCNGSAICIDRHRLCGFWTAINECETNAVWMLSNCALSCKACKGKPTNDISVKGNSNDIIFSENDCTFTPTNEEIVRRRHISISDVRNSNGKFGCVTPLPPNDCRKNLCYHLKFRTFDGSCNNIDRPLWGAAFTPFTRFKKAIYDDGFSAPVASFAAVRPSAREASRLLLSSSAEVTTKSNALLMQWGQFLAHDMSKTTMLNNQECATCTSNQGRCYSVMLSRADPTFGRFMCLPVARSTPICGSGTEMDNTREQYNENTAFIDGSLIYGSSTKDQFLFRKGAFLKTKIVKGKVFPQIDSNNNIVGGDDRANIFVGLAALHTLMVRQHNRIALAFQSINSHWDQDRIFHETRKIIGAIIQKITYGEYLPRILGRRTRRVLGPYNGYNDDVNPSIANEFTGCAFRFGHGMLQEFYPFLNENFDQVGGVPFNDGMFKSGHIINNGIDPLLRGLLTLPAKMPQRLTFAVTERIFGNSDLGSINIQRGRDHGIPGYVAWRDMCNLPKVKDFDDLNTTITSAVIRNNLKLLYKHVENIDMYIGSLLEDPVDGAIFGPTLICIVGKQFKALRDGDRFYYENRKIFTDEQVNAINNITLARVLCDSGDKMRHVPKEGFNQVKAEDLVDCSTLPVIDLSPWKTAM</sequence>
<comment type="caution">
    <text evidence="8">Lacks conserved residue(s) required for the propagation of feature annotation.</text>
</comment>
<evidence type="ECO:0000256" key="4">
    <source>
        <dbReference type="ARBA" id="ARBA00022723"/>
    </source>
</evidence>
<keyword evidence="6 8" id="KW-1015">Disulfide bond</keyword>
<keyword evidence="4 7" id="KW-0479">Metal-binding</keyword>
<evidence type="ECO:0000313" key="13">
    <source>
        <dbReference type="WBParaSite" id="SVE_0874200.1"/>
    </source>
</evidence>
<dbReference type="STRING" id="75913.A0A0K0FIM2"/>
<feature type="domain" description="ShKT" evidence="11">
    <location>
        <begin position="86"/>
        <end position="120"/>
    </location>
</feature>
<dbReference type="SUPFAM" id="SSF48113">
    <property type="entry name" value="Heme-dependent peroxidases"/>
    <property type="match status" value="1"/>
</dbReference>
<evidence type="ECO:0000259" key="11">
    <source>
        <dbReference type="PROSITE" id="PS51670"/>
    </source>
</evidence>
<feature type="compositionally biased region" description="Basic and acidic residues" evidence="9">
    <location>
        <begin position="65"/>
        <end position="78"/>
    </location>
</feature>